<evidence type="ECO:0000256" key="2">
    <source>
        <dbReference type="ARBA" id="ARBA00022723"/>
    </source>
</evidence>
<dbReference type="CDD" id="cd12148">
    <property type="entry name" value="fungal_TF_MHR"/>
    <property type="match status" value="1"/>
</dbReference>
<organism evidence="9 10">
    <name type="scientific">Diatrype stigma</name>
    <dbReference type="NCBI Taxonomy" id="117547"/>
    <lineage>
        <taxon>Eukaryota</taxon>
        <taxon>Fungi</taxon>
        <taxon>Dikarya</taxon>
        <taxon>Ascomycota</taxon>
        <taxon>Pezizomycotina</taxon>
        <taxon>Sordariomycetes</taxon>
        <taxon>Xylariomycetidae</taxon>
        <taxon>Xylariales</taxon>
        <taxon>Diatrypaceae</taxon>
        <taxon>Diatrype</taxon>
    </lineage>
</organism>
<evidence type="ECO:0000256" key="8">
    <source>
        <dbReference type="SAM" id="MobiDB-lite"/>
    </source>
</evidence>
<keyword evidence="2" id="KW-0479">Metal-binding</keyword>
<dbReference type="GO" id="GO:0046872">
    <property type="term" value="F:metal ion binding"/>
    <property type="evidence" value="ECO:0007669"/>
    <property type="project" value="UniProtKB-KW"/>
</dbReference>
<dbReference type="PANTHER" id="PTHR47782:SF12">
    <property type="entry name" value="ZN(II)2CYS6 TRANSCRIPTION FACTOR (EUROFUNG)"/>
    <property type="match status" value="1"/>
</dbReference>
<dbReference type="AlphaFoldDB" id="A0AAN9UMY7"/>
<feature type="compositionally biased region" description="Polar residues" evidence="8">
    <location>
        <begin position="41"/>
        <end position="65"/>
    </location>
</feature>
<dbReference type="EMBL" id="JAKJXP020000044">
    <property type="protein sequence ID" value="KAK7751854.1"/>
    <property type="molecule type" value="Genomic_DNA"/>
</dbReference>
<dbReference type="Proteomes" id="UP001320420">
    <property type="component" value="Unassembled WGS sequence"/>
</dbReference>
<keyword evidence="5" id="KW-0238">DNA-binding</keyword>
<evidence type="ECO:0000256" key="3">
    <source>
        <dbReference type="ARBA" id="ARBA00022833"/>
    </source>
</evidence>
<name>A0AAN9UMY7_9PEZI</name>
<proteinExistence type="predicted"/>
<evidence type="ECO:0000256" key="5">
    <source>
        <dbReference type="ARBA" id="ARBA00023125"/>
    </source>
</evidence>
<dbReference type="InterPro" id="IPR052202">
    <property type="entry name" value="Yeast_MetPath_Reg"/>
</dbReference>
<evidence type="ECO:0000313" key="10">
    <source>
        <dbReference type="Proteomes" id="UP001320420"/>
    </source>
</evidence>
<evidence type="ECO:0000313" key="9">
    <source>
        <dbReference type="EMBL" id="KAK7751854.1"/>
    </source>
</evidence>
<dbReference type="PANTHER" id="PTHR47782">
    <property type="entry name" value="ZN(II)2CYS6 TRANSCRIPTION FACTOR (EUROFUNG)-RELATED"/>
    <property type="match status" value="1"/>
</dbReference>
<evidence type="ECO:0000256" key="7">
    <source>
        <dbReference type="ARBA" id="ARBA00023242"/>
    </source>
</evidence>
<dbReference type="GO" id="GO:0045944">
    <property type="term" value="P:positive regulation of transcription by RNA polymerase II"/>
    <property type="evidence" value="ECO:0007669"/>
    <property type="project" value="TreeGrafter"/>
</dbReference>
<evidence type="ECO:0000256" key="6">
    <source>
        <dbReference type="ARBA" id="ARBA00023163"/>
    </source>
</evidence>
<protein>
    <submittedName>
        <fullName evidence="9">Uncharacterized protein</fullName>
    </submittedName>
</protein>
<feature type="region of interest" description="Disordered" evidence="8">
    <location>
        <begin position="40"/>
        <end position="78"/>
    </location>
</feature>
<gene>
    <name evidence="9" type="ORF">SLS62_006155</name>
</gene>
<sequence length="297" mass="32449">MPAYVQGLEDRVHELEEQLALALEASRGLPVVPQPLLENGHPSTQNIEGSTQHGSVNEGHTSGYSPMSLRGQAQLPSEQAPAISMARELRILSLEAAAERHLGSSSGLSFAKLTQTILKRLTPDRADLVFGTSQVDDDILAQIDWDSPPDFLHPLLMNFPNIAGFGPTLFGTTSLSDIVEPAGSLADLCLPAKTRADELASFYFAHSHTLYPIINQSDFLALLDSIYEQPSSPSTMDSMSLFRVWMVLAIGSSSRCSVSLIEESEALLYYNKALEFFEAAFDYGDMVCPFLCLHAKR</sequence>
<accession>A0AAN9UMY7</accession>
<dbReference type="GO" id="GO:0043565">
    <property type="term" value="F:sequence-specific DNA binding"/>
    <property type="evidence" value="ECO:0007669"/>
    <property type="project" value="TreeGrafter"/>
</dbReference>
<keyword evidence="6" id="KW-0804">Transcription</keyword>
<dbReference type="GO" id="GO:0005634">
    <property type="term" value="C:nucleus"/>
    <property type="evidence" value="ECO:0007669"/>
    <property type="project" value="UniProtKB-SubCell"/>
</dbReference>
<keyword evidence="10" id="KW-1185">Reference proteome</keyword>
<keyword evidence="3" id="KW-0862">Zinc</keyword>
<comment type="subcellular location">
    <subcellularLocation>
        <location evidence="1">Nucleus</location>
    </subcellularLocation>
</comment>
<evidence type="ECO:0000256" key="1">
    <source>
        <dbReference type="ARBA" id="ARBA00004123"/>
    </source>
</evidence>
<comment type="caution">
    <text evidence="9">The sequence shown here is derived from an EMBL/GenBank/DDBJ whole genome shotgun (WGS) entry which is preliminary data.</text>
</comment>
<keyword evidence="4" id="KW-0805">Transcription regulation</keyword>
<dbReference type="GO" id="GO:0000981">
    <property type="term" value="F:DNA-binding transcription factor activity, RNA polymerase II-specific"/>
    <property type="evidence" value="ECO:0007669"/>
    <property type="project" value="TreeGrafter"/>
</dbReference>
<keyword evidence="7" id="KW-0539">Nucleus</keyword>
<evidence type="ECO:0000256" key="4">
    <source>
        <dbReference type="ARBA" id="ARBA00023015"/>
    </source>
</evidence>
<reference evidence="9 10" key="1">
    <citation type="submission" date="2024-02" db="EMBL/GenBank/DDBJ databases">
        <title>De novo assembly and annotation of 12 fungi associated with fruit tree decline syndrome in Ontario, Canada.</title>
        <authorList>
            <person name="Sulman M."/>
            <person name="Ellouze W."/>
            <person name="Ilyukhin E."/>
        </authorList>
    </citation>
    <scope>NUCLEOTIDE SEQUENCE [LARGE SCALE GENOMIC DNA]</scope>
    <source>
        <strain evidence="9 10">M11/M66-122</strain>
    </source>
</reference>